<keyword evidence="1" id="KW-0812">Transmembrane</keyword>
<name>A0A0M2V587_9GAMM</name>
<gene>
    <name evidence="3" type="ORF">WG68_15935</name>
</gene>
<keyword evidence="4" id="KW-1185">Reference proteome</keyword>
<protein>
    <recommendedName>
        <fullName evidence="2">DUF418 domain-containing protein</fullName>
    </recommendedName>
</protein>
<dbReference type="PANTHER" id="PTHR30590">
    <property type="entry name" value="INNER MEMBRANE PROTEIN"/>
    <property type="match status" value="1"/>
</dbReference>
<dbReference type="InterPro" id="IPR052529">
    <property type="entry name" value="Bact_Transport_Assoc"/>
</dbReference>
<feature type="transmembrane region" description="Helical" evidence="1">
    <location>
        <begin position="20"/>
        <end position="39"/>
    </location>
</feature>
<accession>A0A0M2V587</accession>
<dbReference type="RefSeq" id="WP_046558720.1">
    <property type="nucleotide sequence ID" value="NZ_LAHO01000017.1"/>
</dbReference>
<keyword evidence="1" id="KW-0472">Membrane</keyword>
<dbReference type="PANTHER" id="PTHR30590:SF2">
    <property type="entry name" value="INNER MEMBRANE PROTEIN"/>
    <property type="match status" value="1"/>
</dbReference>
<dbReference type="OrthoDB" id="9807744at2"/>
<feature type="transmembrane region" description="Helical" evidence="1">
    <location>
        <begin position="312"/>
        <end position="330"/>
    </location>
</feature>
<feature type="transmembrane region" description="Helical" evidence="1">
    <location>
        <begin position="59"/>
        <end position="88"/>
    </location>
</feature>
<dbReference type="InterPro" id="IPR007349">
    <property type="entry name" value="DUF418"/>
</dbReference>
<sequence length="391" mass="44134">MQATHQSTANHLRLGQLDVIRGLAILGILLVNIFAFAWPPEHAHLLYWHDGGYSSLDEWLFTASQLFVMGRFLTLFSLLFGVSLLLVVQQYGAEYLQRRLNWLLLFGLLHISFIWFGDILLWYALSGLFIVKRGYLLLDSRQLLRKGLMFFAIGFIVPLLSSLMLLSTGEHPIGIMTAEQLAASIALWTGPAAGQWLQMLSLNLTMLLAFVLCLLWLGVGLMLLGAGLYKRGWFSHGYSARVTFSLLLLGIAISAGVQLADAATGYQLALNITLPTTYLAALLMALAYASLIIRYNRPWLQRWLAPCGRMAFTLYLSQSLLMVLLFRVIQPDWFATLDRAPLLGIATAMIMLQLVFCRWYLQHFAQGPLEWLWRRLSKQPTAEHTANTHTE</sequence>
<evidence type="ECO:0000313" key="4">
    <source>
        <dbReference type="Proteomes" id="UP000034228"/>
    </source>
</evidence>
<dbReference type="Proteomes" id="UP000034228">
    <property type="component" value="Unassembled WGS sequence"/>
</dbReference>
<dbReference type="STRING" id="336831.WG68_15935"/>
<comment type="caution">
    <text evidence="3">The sequence shown here is derived from an EMBL/GenBank/DDBJ whole genome shotgun (WGS) entry which is preliminary data.</text>
</comment>
<feature type="domain" description="DUF418" evidence="2">
    <location>
        <begin position="228"/>
        <end position="377"/>
    </location>
</feature>
<organism evidence="3 4">
    <name type="scientific">Arsukibacterium ikkense</name>
    <dbReference type="NCBI Taxonomy" id="336831"/>
    <lineage>
        <taxon>Bacteria</taxon>
        <taxon>Pseudomonadati</taxon>
        <taxon>Pseudomonadota</taxon>
        <taxon>Gammaproteobacteria</taxon>
        <taxon>Chromatiales</taxon>
        <taxon>Chromatiaceae</taxon>
        <taxon>Arsukibacterium</taxon>
    </lineage>
</organism>
<proteinExistence type="predicted"/>
<keyword evidence="1" id="KW-1133">Transmembrane helix</keyword>
<evidence type="ECO:0000313" key="3">
    <source>
        <dbReference type="EMBL" id="KKO44318.1"/>
    </source>
</evidence>
<dbReference type="EMBL" id="LAHO01000017">
    <property type="protein sequence ID" value="KKO44318.1"/>
    <property type="molecule type" value="Genomic_DNA"/>
</dbReference>
<feature type="transmembrane region" description="Helical" evidence="1">
    <location>
        <begin position="241"/>
        <end position="260"/>
    </location>
</feature>
<evidence type="ECO:0000256" key="1">
    <source>
        <dbReference type="SAM" id="Phobius"/>
    </source>
</evidence>
<feature type="transmembrane region" description="Helical" evidence="1">
    <location>
        <begin position="143"/>
        <end position="166"/>
    </location>
</feature>
<dbReference type="Pfam" id="PF04235">
    <property type="entry name" value="DUF418"/>
    <property type="match status" value="1"/>
</dbReference>
<reference evidence="3 4" key="1">
    <citation type="submission" date="2015-03" db="EMBL/GenBank/DDBJ databases">
        <title>Draft genome sequences of two protease-producing strains of Arsukibacterium isolated from two cold and alkaline environments.</title>
        <authorList>
            <person name="Lylloff J.E."/>
            <person name="Skov L.B."/>
            <person name="Jepsen M."/>
            <person name="Hallin P.F."/>
            <person name="Sorensen S.J."/>
            <person name="Stougaard P."/>
            <person name="Glaring M.A."/>
        </authorList>
    </citation>
    <scope>NUCLEOTIDE SEQUENCE [LARGE SCALE GENOMIC DNA]</scope>
    <source>
        <strain evidence="3 4">GCM72</strain>
    </source>
</reference>
<feature type="transmembrane region" description="Helical" evidence="1">
    <location>
        <begin position="272"/>
        <end position="291"/>
    </location>
</feature>
<feature type="transmembrane region" description="Helical" evidence="1">
    <location>
        <begin position="100"/>
        <end position="123"/>
    </location>
</feature>
<feature type="transmembrane region" description="Helical" evidence="1">
    <location>
        <begin position="342"/>
        <end position="361"/>
    </location>
</feature>
<feature type="transmembrane region" description="Helical" evidence="1">
    <location>
        <begin position="206"/>
        <end position="229"/>
    </location>
</feature>
<feature type="transmembrane region" description="Helical" evidence="1">
    <location>
        <begin position="173"/>
        <end position="194"/>
    </location>
</feature>
<dbReference type="AlphaFoldDB" id="A0A0M2V587"/>
<evidence type="ECO:0000259" key="2">
    <source>
        <dbReference type="Pfam" id="PF04235"/>
    </source>
</evidence>